<comment type="caution">
    <text evidence="1">The sequence shown here is derived from an EMBL/GenBank/DDBJ whole genome shotgun (WGS) entry which is preliminary data.</text>
</comment>
<protein>
    <submittedName>
        <fullName evidence="1">Uncharacterized protein</fullName>
    </submittedName>
</protein>
<dbReference type="Proteomes" id="UP000008367">
    <property type="component" value="Unassembled WGS sequence"/>
</dbReference>
<dbReference type="EMBL" id="AJSR01000992">
    <property type="protein sequence ID" value="EKM31864.1"/>
    <property type="molecule type" value="Genomic_DNA"/>
</dbReference>
<evidence type="ECO:0000313" key="2">
    <source>
        <dbReference type="Proteomes" id="UP000008367"/>
    </source>
</evidence>
<accession>A0A454CZP6</accession>
<name>A0A454CZP6_VIBHA</name>
<gene>
    <name evidence="1" type="ORF">VCHENC02_2540</name>
</gene>
<feature type="non-terminal residue" evidence="1">
    <location>
        <position position="41"/>
    </location>
</feature>
<proteinExistence type="predicted"/>
<dbReference type="AlphaFoldDB" id="A0A454CZP6"/>
<sequence>MIFAIPNAIWIPDEDNFLKCIYFSNISGGWNILRRDAFKKN</sequence>
<reference evidence="1 2" key="1">
    <citation type="submission" date="2012-10" db="EMBL/GenBank/DDBJ databases">
        <title>Genome sequence of Vibrio Cholerae HENC-02.</title>
        <authorList>
            <person name="Eppinger M."/>
            <person name="Hasan N.A."/>
            <person name="Sengamalay N."/>
            <person name="Hine E."/>
            <person name="Su Q."/>
            <person name="Daugherty S.C."/>
            <person name="Young S."/>
            <person name="Sadzewicz L."/>
            <person name="Tallon L."/>
            <person name="Cebula T.A."/>
            <person name="Ravel J."/>
            <person name="Colwell R.R."/>
        </authorList>
    </citation>
    <scope>NUCLEOTIDE SEQUENCE [LARGE SCALE GENOMIC DNA]</scope>
    <source>
        <strain evidence="1 2">HENC-02</strain>
    </source>
</reference>
<organism evidence="1 2">
    <name type="scientific">Vibrio harveyi</name>
    <name type="common">Beneckea harveyi</name>
    <dbReference type="NCBI Taxonomy" id="669"/>
    <lineage>
        <taxon>Bacteria</taxon>
        <taxon>Pseudomonadati</taxon>
        <taxon>Pseudomonadota</taxon>
        <taxon>Gammaproteobacteria</taxon>
        <taxon>Vibrionales</taxon>
        <taxon>Vibrionaceae</taxon>
        <taxon>Vibrio</taxon>
    </lineage>
</organism>
<evidence type="ECO:0000313" key="1">
    <source>
        <dbReference type="EMBL" id="EKM31864.1"/>
    </source>
</evidence>